<dbReference type="GO" id="GO:0051782">
    <property type="term" value="P:negative regulation of cell division"/>
    <property type="evidence" value="ECO:0007669"/>
    <property type="project" value="TreeGrafter"/>
</dbReference>
<dbReference type="InterPro" id="IPR050625">
    <property type="entry name" value="ParA/MinD_ATPase"/>
</dbReference>
<dbReference type="GO" id="GO:0016887">
    <property type="term" value="F:ATP hydrolysis activity"/>
    <property type="evidence" value="ECO:0007669"/>
    <property type="project" value="TreeGrafter"/>
</dbReference>
<dbReference type="Pfam" id="PF13614">
    <property type="entry name" value="AAA_31"/>
    <property type="match status" value="1"/>
</dbReference>
<dbReference type="RefSeq" id="WP_108886823.1">
    <property type="nucleotide sequence ID" value="NZ_OMOJ01000006.1"/>
</dbReference>
<protein>
    <recommendedName>
        <fullName evidence="1">Cyclic nucleotide-binding domain-containing protein</fullName>
    </recommendedName>
</protein>
<dbReference type="AlphaFoldDB" id="A0A2R8AY55"/>
<dbReference type="Gene3D" id="3.40.50.2300">
    <property type="match status" value="1"/>
</dbReference>
<dbReference type="PROSITE" id="PS50042">
    <property type="entry name" value="CNMP_BINDING_3"/>
    <property type="match status" value="1"/>
</dbReference>
<dbReference type="GO" id="GO:0005829">
    <property type="term" value="C:cytosol"/>
    <property type="evidence" value="ECO:0007669"/>
    <property type="project" value="TreeGrafter"/>
</dbReference>
<keyword evidence="3" id="KW-1185">Reference proteome</keyword>
<evidence type="ECO:0000259" key="1">
    <source>
        <dbReference type="PROSITE" id="PS50042"/>
    </source>
</evidence>
<dbReference type="PANTHER" id="PTHR43384">
    <property type="entry name" value="SEPTUM SITE-DETERMINING PROTEIN MIND HOMOLOG, CHLOROPLASTIC-RELATED"/>
    <property type="match status" value="1"/>
</dbReference>
<dbReference type="InterPro" id="IPR027417">
    <property type="entry name" value="P-loop_NTPase"/>
</dbReference>
<gene>
    <name evidence="2" type="ORF">PRI8871_02777</name>
</gene>
<dbReference type="GO" id="GO:0009898">
    <property type="term" value="C:cytoplasmic side of plasma membrane"/>
    <property type="evidence" value="ECO:0007669"/>
    <property type="project" value="TreeGrafter"/>
</dbReference>
<proteinExistence type="predicted"/>
<dbReference type="EMBL" id="OMOJ01000006">
    <property type="protein sequence ID" value="SPF80963.1"/>
    <property type="molecule type" value="Genomic_DNA"/>
</dbReference>
<dbReference type="InterPro" id="IPR000595">
    <property type="entry name" value="cNMP-bd_dom"/>
</dbReference>
<dbReference type="OrthoDB" id="8281972at2"/>
<evidence type="ECO:0000313" key="2">
    <source>
        <dbReference type="EMBL" id="SPF80963.1"/>
    </source>
</evidence>
<accession>A0A2R8AY55</accession>
<dbReference type="SUPFAM" id="SSF52172">
    <property type="entry name" value="CheY-like"/>
    <property type="match status" value="1"/>
</dbReference>
<dbReference type="GO" id="GO:0005524">
    <property type="term" value="F:ATP binding"/>
    <property type="evidence" value="ECO:0007669"/>
    <property type="project" value="TreeGrafter"/>
</dbReference>
<reference evidence="3" key="1">
    <citation type="submission" date="2018-03" db="EMBL/GenBank/DDBJ databases">
        <authorList>
            <person name="Rodrigo-Torres L."/>
            <person name="Arahal R. D."/>
            <person name="Lucena T."/>
        </authorList>
    </citation>
    <scope>NUCLEOTIDE SEQUENCE [LARGE SCALE GENOMIC DNA]</scope>
    <source>
        <strain evidence="3">CECT 8871</strain>
    </source>
</reference>
<organism evidence="2 3">
    <name type="scientific">Pseudoprimorskyibacter insulae</name>
    <dbReference type="NCBI Taxonomy" id="1695997"/>
    <lineage>
        <taxon>Bacteria</taxon>
        <taxon>Pseudomonadati</taxon>
        <taxon>Pseudomonadota</taxon>
        <taxon>Alphaproteobacteria</taxon>
        <taxon>Rhodobacterales</taxon>
        <taxon>Paracoccaceae</taxon>
        <taxon>Pseudoprimorskyibacter</taxon>
    </lineage>
</organism>
<dbReference type="Gene3D" id="3.40.50.300">
    <property type="entry name" value="P-loop containing nucleotide triphosphate hydrolases"/>
    <property type="match status" value="1"/>
</dbReference>
<dbReference type="PANTHER" id="PTHR43384:SF13">
    <property type="entry name" value="SLR0110 PROTEIN"/>
    <property type="match status" value="1"/>
</dbReference>
<dbReference type="InterPro" id="IPR011006">
    <property type="entry name" value="CheY-like_superfamily"/>
</dbReference>
<name>A0A2R8AY55_9RHOB</name>
<dbReference type="SUPFAM" id="SSF52540">
    <property type="entry name" value="P-loop containing nucleoside triphosphate hydrolases"/>
    <property type="match status" value="1"/>
</dbReference>
<dbReference type="Proteomes" id="UP000244904">
    <property type="component" value="Unassembled WGS sequence"/>
</dbReference>
<evidence type="ECO:0000313" key="3">
    <source>
        <dbReference type="Proteomes" id="UP000244904"/>
    </source>
</evidence>
<sequence>MASSSVQTNDPEAILACTISRDVQNFDLLIEDMEGILDERWGDLSFEDAFVFLSQPEADSLEFVSVALDSEDEENLTLIKQTIAAAKARDIKVILITEDVSPASLHQLLRTGADEFVPYPLPEGELAAAVERVRTEATPAARQPAVAAAPERHLSGDGAIIGVQGFAGGSGATTFAVNLAWELATIDKKNPPSVCLIDLGLQFGSVATYLDLPRKEAVFEMLTDMESLDEDSFRAVLDTYDERLHVLTAPPNILPLDIIESGDVDRLLGHAASMFDYVIVDMPSTLVNWSEVVLTKSAVYFGLIELDMRSAQNTLRMKRALEAEDLPFEKIRFLLNRAPKFTDLQGKSRVKRLADSLDIAIDVQLPDGGKTVLQACDHGLPLASEASKNPLRKEIHKLAESLFQIGQTESAAA</sequence>
<feature type="domain" description="Cyclic nucleotide-binding" evidence="1">
    <location>
        <begin position="169"/>
        <end position="237"/>
    </location>
</feature>
<dbReference type="InterPro" id="IPR025669">
    <property type="entry name" value="AAA_dom"/>
</dbReference>